<dbReference type="CDD" id="cd17574">
    <property type="entry name" value="REC_OmpR"/>
    <property type="match status" value="1"/>
</dbReference>
<organism evidence="8 9">
    <name type="scientific">candidate division LCP-89 bacterium B3_LCP</name>
    <dbReference type="NCBI Taxonomy" id="2012998"/>
    <lineage>
        <taxon>Bacteria</taxon>
        <taxon>Pseudomonadati</taxon>
        <taxon>Bacteria division LCP-89</taxon>
    </lineage>
</organism>
<name>A0A532V4R4_UNCL8</name>
<feature type="modified residue" description="4-aspartylphosphate" evidence="6">
    <location>
        <position position="52"/>
    </location>
</feature>
<dbReference type="Proteomes" id="UP000319619">
    <property type="component" value="Unassembled WGS sequence"/>
</dbReference>
<keyword evidence="5" id="KW-0804">Transcription</keyword>
<dbReference type="PROSITE" id="PS50110">
    <property type="entry name" value="RESPONSE_REGULATORY"/>
    <property type="match status" value="1"/>
</dbReference>
<sequence>MRILIAEDERVSRRLLETTLRKWGNEVIVTCDGTEALEVLQGEDSPKLAIIDWMMPEMDGVTVCREVRQQVSVDPVYIILLTALGKKEDIVEGFKAGADDYITKPFNHQELKARVQAGARIVELQYNLSERIKELEAAFRQVTQLEGMLPICSYCKKVRGDDNYWQQVEQYVTDRTDAKFSHSVCPDCEEKFVKPQFEKVAKELAATKQED</sequence>
<accession>A0A532V4R4</accession>
<proteinExistence type="predicted"/>
<dbReference type="EMBL" id="NJBN01000001">
    <property type="protein sequence ID" value="TKJ42191.1"/>
    <property type="molecule type" value="Genomic_DNA"/>
</dbReference>
<dbReference type="Gene3D" id="3.40.50.2300">
    <property type="match status" value="1"/>
</dbReference>
<dbReference type="GO" id="GO:0000976">
    <property type="term" value="F:transcription cis-regulatory region binding"/>
    <property type="evidence" value="ECO:0007669"/>
    <property type="project" value="TreeGrafter"/>
</dbReference>
<dbReference type="GO" id="GO:0032993">
    <property type="term" value="C:protein-DNA complex"/>
    <property type="evidence" value="ECO:0007669"/>
    <property type="project" value="TreeGrafter"/>
</dbReference>
<dbReference type="GO" id="GO:0006355">
    <property type="term" value="P:regulation of DNA-templated transcription"/>
    <property type="evidence" value="ECO:0007669"/>
    <property type="project" value="TreeGrafter"/>
</dbReference>
<gene>
    <name evidence="8" type="ORF">CEE37_00500</name>
</gene>
<dbReference type="AlphaFoldDB" id="A0A532V4R4"/>
<evidence type="ECO:0000256" key="1">
    <source>
        <dbReference type="ARBA" id="ARBA00022553"/>
    </source>
</evidence>
<evidence type="ECO:0000256" key="6">
    <source>
        <dbReference type="PROSITE-ProRule" id="PRU00169"/>
    </source>
</evidence>
<evidence type="ECO:0000256" key="5">
    <source>
        <dbReference type="ARBA" id="ARBA00023163"/>
    </source>
</evidence>
<dbReference type="GO" id="GO:0000156">
    <property type="term" value="F:phosphorelay response regulator activity"/>
    <property type="evidence" value="ECO:0007669"/>
    <property type="project" value="TreeGrafter"/>
</dbReference>
<evidence type="ECO:0000256" key="3">
    <source>
        <dbReference type="ARBA" id="ARBA00023015"/>
    </source>
</evidence>
<dbReference type="GO" id="GO:0005829">
    <property type="term" value="C:cytosol"/>
    <property type="evidence" value="ECO:0007669"/>
    <property type="project" value="TreeGrafter"/>
</dbReference>
<reference evidence="8 9" key="1">
    <citation type="submission" date="2017-06" db="EMBL/GenBank/DDBJ databases">
        <title>Novel microbial phyla capable of carbon fixation and sulfur reduction in deep-sea sediments.</title>
        <authorList>
            <person name="Huang J."/>
            <person name="Baker B."/>
            <person name="Wang Y."/>
        </authorList>
    </citation>
    <scope>NUCLEOTIDE SEQUENCE [LARGE SCALE GENOMIC DNA]</scope>
    <source>
        <strain evidence="8">B3_LCP</strain>
    </source>
</reference>
<dbReference type="InterPro" id="IPR001789">
    <property type="entry name" value="Sig_transdc_resp-reg_receiver"/>
</dbReference>
<dbReference type="SMART" id="SM00448">
    <property type="entry name" value="REC"/>
    <property type="match status" value="1"/>
</dbReference>
<keyword evidence="3" id="KW-0805">Transcription regulation</keyword>
<dbReference type="PANTHER" id="PTHR48111">
    <property type="entry name" value="REGULATOR OF RPOS"/>
    <property type="match status" value="1"/>
</dbReference>
<keyword evidence="2" id="KW-0902">Two-component regulatory system</keyword>
<feature type="domain" description="Response regulatory" evidence="7">
    <location>
        <begin position="2"/>
        <end position="119"/>
    </location>
</feature>
<dbReference type="InterPro" id="IPR039420">
    <property type="entry name" value="WalR-like"/>
</dbReference>
<evidence type="ECO:0000256" key="4">
    <source>
        <dbReference type="ARBA" id="ARBA00023125"/>
    </source>
</evidence>
<evidence type="ECO:0000313" key="9">
    <source>
        <dbReference type="Proteomes" id="UP000319619"/>
    </source>
</evidence>
<protein>
    <submittedName>
        <fullName evidence="8">Response regulator</fullName>
    </submittedName>
</protein>
<dbReference type="Pfam" id="PF00072">
    <property type="entry name" value="Response_reg"/>
    <property type="match status" value="1"/>
</dbReference>
<evidence type="ECO:0000313" key="8">
    <source>
        <dbReference type="EMBL" id="TKJ42191.1"/>
    </source>
</evidence>
<evidence type="ECO:0000256" key="2">
    <source>
        <dbReference type="ARBA" id="ARBA00023012"/>
    </source>
</evidence>
<dbReference type="InterPro" id="IPR011006">
    <property type="entry name" value="CheY-like_superfamily"/>
</dbReference>
<dbReference type="PANTHER" id="PTHR48111:SF1">
    <property type="entry name" value="TWO-COMPONENT RESPONSE REGULATOR ORR33"/>
    <property type="match status" value="1"/>
</dbReference>
<keyword evidence="4" id="KW-0238">DNA-binding</keyword>
<comment type="caution">
    <text evidence="8">The sequence shown here is derived from an EMBL/GenBank/DDBJ whole genome shotgun (WGS) entry which is preliminary data.</text>
</comment>
<keyword evidence="1 6" id="KW-0597">Phosphoprotein</keyword>
<dbReference type="SUPFAM" id="SSF52172">
    <property type="entry name" value="CheY-like"/>
    <property type="match status" value="1"/>
</dbReference>
<evidence type="ECO:0000259" key="7">
    <source>
        <dbReference type="PROSITE" id="PS50110"/>
    </source>
</evidence>